<evidence type="ECO:0000256" key="6">
    <source>
        <dbReference type="ARBA" id="ARBA00022741"/>
    </source>
</evidence>
<proteinExistence type="inferred from homology"/>
<comment type="similarity">
    <text evidence="2">Belongs to the ABC transporter superfamily.</text>
</comment>
<dbReference type="PANTHER" id="PTHR43297">
    <property type="entry name" value="OLIGOPEPTIDE TRANSPORT ATP-BINDING PROTEIN APPD"/>
    <property type="match status" value="1"/>
</dbReference>
<dbReference type="AlphaFoldDB" id="A0A7K1FE46"/>
<evidence type="ECO:0000256" key="3">
    <source>
        <dbReference type="ARBA" id="ARBA00022448"/>
    </source>
</evidence>
<keyword evidence="12" id="KW-1185">Reference proteome</keyword>
<dbReference type="PROSITE" id="PS50893">
    <property type="entry name" value="ABC_TRANSPORTER_2"/>
    <property type="match status" value="1"/>
</dbReference>
<reference evidence="11 12" key="1">
    <citation type="submission" date="2019-11" db="EMBL/GenBank/DDBJ databases">
        <authorList>
            <person name="Jiang L.-Q."/>
        </authorList>
    </citation>
    <scope>NUCLEOTIDE SEQUENCE [LARGE SCALE GENOMIC DNA]</scope>
    <source>
        <strain evidence="11 12">YIM 132087</strain>
    </source>
</reference>
<dbReference type="SUPFAM" id="SSF52540">
    <property type="entry name" value="P-loop containing nucleoside triphosphate hydrolases"/>
    <property type="match status" value="1"/>
</dbReference>
<comment type="caution">
    <text evidence="11">The sequence shown here is derived from an EMBL/GenBank/DDBJ whole genome shotgun (WGS) entry which is preliminary data.</text>
</comment>
<evidence type="ECO:0000256" key="9">
    <source>
        <dbReference type="ARBA" id="ARBA00023136"/>
    </source>
</evidence>
<keyword evidence="9" id="KW-0472">Membrane</keyword>
<evidence type="ECO:0000313" key="12">
    <source>
        <dbReference type="Proteomes" id="UP000460221"/>
    </source>
</evidence>
<accession>A0A7K1FE46</accession>
<comment type="subcellular location">
    <subcellularLocation>
        <location evidence="1">Cell membrane</location>
        <topology evidence="1">Peripheral membrane protein</topology>
    </subcellularLocation>
</comment>
<evidence type="ECO:0000256" key="4">
    <source>
        <dbReference type="ARBA" id="ARBA00022475"/>
    </source>
</evidence>
<dbReference type="PANTHER" id="PTHR43297:SF14">
    <property type="entry name" value="ATPASE AAA-TYPE CORE DOMAIN-CONTAINING PROTEIN"/>
    <property type="match status" value="1"/>
</dbReference>
<keyword evidence="5" id="KW-0997">Cell inner membrane</keyword>
<dbReference type="GO" id="GO:0016887">
    <property type="term" value="F:ATP hydrolysis activity"/>
    <property type="evidence" value="ECO:0007669"/>
    <property type="project" value="InterPro"/>
</dbReference>
<keyword evidence="8" id="KW-1278">Translocase</keyword>
<dbReference type="RefSeq" id="WP_154766446.1">
    <property type="nucleotide sequence ID" value="NZ_WLYK01000001.1"/>
</dbReference>
<dbReference type="Pfam" id="PF00005">
    <property type="entry name" value="ABC_tran"/>
    <property type="match status" value="1"/>
</dbReference>
<evidence type="ECO:0000256" key="7">
    <source>
        <dbReference type="ARBA" id="ARBA00022840"/>
    </source>
</evidence>
<dbReference type="CDD" id="cd03257">
    <property type="entry name" value="ABC_NikE_OppD_transporters"/>
    <property type="match status" value="1"/>
</dbReference>
<dbReference type="InterPro" id="IPR027417">
    <property type="entry name" value="P-loop_NTPase"/>
</dbReference>
<sequence>MKTLSATAPAAVGPAAVPTLQIQDLEITAATGSGTTTLVEGFTLSVAPGEIVGLIGESGSGKTTIARSIIGLLDKNVSVSGGSIGLNGTTIRNADENHTHGLRGRSIGMVFQNATGSLDPLMRIGTQLLEVVRVVQPALKKRAADELVRTTLADMGFADVQRVMRSYPHQLSGGMNQRVAIALAVVNRPALIIADEATSALDVTTQAGVVKVLQGLAATGISLVFVTHDLLLASEICDRIAVLEKGRLVELDNAVDLVAHPREPYTKALLDAIPNPHEIAAAAAARV</sequence>
<keyword evidence="4" id="KW-1003">Cell membrane</keyword>
<dbReference type="Proteomes" id="UP000460221">
    <property type="component" value="Unassembled WGS sequence"/>
</dbReference>
<keyword evidence="6" id="KW-0547">Nucleotide-binding</keyword>
<evidence type="ECO:0000256" key="8">
    <source>
        <dbReference type="ARBA" id="ARBA00022967"/>
    </source>
</evidence>
<gene>
    <name evidence="11" type="ORF">GIS00_00230</name>
</gene>
<dbReference type="Gene3D" id="3.40.50.300">
    <property type="entry name" value="P-loop containing nucleotide triphosphate hydrolases"/>
    <property type="match status" value="1"/>
</dbReference>
<dbReference type="SMART" id="SM00382">
    <property type="entry name" value="AAA"/>
    <property type="match status" value="1"/>
</dbReference>
<protein>
    <submittedName>
        <fullName evidence="11">ATP-binding cassette domain-containing protein</fullName>
    </submittedName>
</protein>
<evidence type="ECO:0000256" key="1">
    <source>
        <dbReference type="ARBA" id="ARBA00004202"/>
    </source>
</evidence>
<name>A0A7K1FE46_9ACTN</name>
<dbReference type="InterPro" id="IPR003439">
    <property type="entry name" value="ABC_transporter-like_ATP-bd"/>
</dbReference>
<keyword evidence="3" id="KW-0813">Transport</keyword>
<dbReference type="GO" id="GO:0005524">
    <property type="term" value="F:ATP binding"/>
    <property type="evidence" value="ECO:0007669"/>
    <property type="project" value="UniProtKB-KW"/>
</dbReference>
<dbReference type="InterPro" id="IPR050388">
    <property type="entry name" value="ABC_Ni/Peptide_Import"/>
</dbReference>
<evidence type="ECO:0000259" key="10">
    <source>
        <dbReference type="PROSITE" id="PS50893"/>
    </source>
</evidence>
<evidence type="ECO:0000313" key="11">
    <source>
        <dbReference type="EMBL" id="MTD12368.1"/>
    </source>
</evidence>
<organism evidence="11 12">
    <name type="scientific">Nakamurella alba</name>
    <dbReference type="NCBI Taxonomy" id="2665158"/>
    <lineage>
        <taxon>Bacteria</taxon>
        <taxon>Bacillati</taxon>
        <taxon>Actinomycetota</taxon>
        <taxon>Actinomycetes</taxon>
        <taxon>Nakamurellales</taxon>
        <taxon>Nakamurellaceae</taxon>
        <taxon>Nakamurella</taxon>
    </lineage>
</organism>
<dbReference type="EMBL" id="WLYK01000001">
    <property type="protein sequence ID" value="MTD12368.1"/>
    <property type="molecule type" value="Genomic_DNA"/>
</dbReference>
<keyword evidence="7 11" id="KW-0067">ATP-binding</keyword>
<evidence type="ECO:0000256" key="5">
    <source>
        <dbReference type="ARBA" id="ARBA00022519"/>
    </source>
</evidence>
<evidence type="ECO:0000256" key="2">
    <source>
        <dbReference type="ARBA" id="ARBA00005417"/>
    </source>
</evidence>
<dbReference type="InterPro" id="IPR003593">
    <property type="entry name" value="AAA+_ATPase"/>
</dbReference>
<feature type="domain" description="ABC transporter" evidence="10">
    <location>
        <begin position="20"/>
        <end position="270"/>
    </location>
</feature>
<dbReference type="GO" id="GO:0005886">
    <property type="term" value="C:plasma membrane"/>
    <property type="evidence" value="ECO:0007669"/>
    <property type="project" value="UniProtKB-SubCell"/>
</dbReference>